<dbReference type="InterPro" id="IPR023631">
    <property type="entry name" value="Amidase_dom"/>
</dbReference>
<protein>
    <recommendedName>
        <fullName evidence="3">amidase</fullName>
        <ecNumber evidence="3">3.5.1.4</ecNumber>
    </recommendedName>
</protein>
<evidence type="ECO:0000256" key="1">
    <source>
        <dbReference type="ARBA" id="ARBA00001311"/>
    </source>
</evidence>
<feature type="domain" description="Amidase" evidence="4">
    <location>
        <begin position="29"/>
        <end position="167"/>
    </location>
</feature>
<evidence type="ECO:0000256" key="2">
    <source>
        <dbReference type="ARBA" id="ARBA00009199"/>
    </source>
</evidence>
<dbReference type="Pfam" id="PF01425">
    <property type="entry name" value="Amidase"/>
    <property type="match status" value="1"/>
</dbReference>
<dbReference type="EMBL" id="JAVDXZ010000001">
    <property type="protein sequence ID" value="MDR7330477.1"/>
    <property type="molecule type" value="Genomic_DNA"/>
</dbReference>
<sequence length="377" mass="38925">MIDSLAARVAELSPAEHGFSHFHPGARATASGRLDGWLIPAKDLYDVAGMPTTHGSAHRTRMAHATDPFLRRLLAQGAVIPGKSAVPELGLTIHTEPVGLPAVDNPLYPGHTPGGSSGGAAVMVARGLVRAAHASDGGGSIRVPAAATGTVGFMPTHEGLSAQGFITATVADQAFLHGVRPASRRLRVGVLTDPLFADVAVDAAWLDGLDLAAGALSDAGHEVLGVGAWPRAEETFAHFTDLFTSRMAGLDQAEDLAAWLREKGRALPPGRLADARSHADSLAGMLSAHWDVDVLATPVLAGDPPPTGAFSSLAPAENFRAQTEWSPWASLANVAGTAAISIPWPRPGRPPVAVHLAVVRAGVSDAELLGLARELHG</sequence>
<keyword evidence="5" id="KW-0378">Hydrolase</keyword>
<dbReference type="InterPro" id="IPR020556">
    <property type="entry name" value="Amidase_CS"/>
</dbReference>
<dbReference type="GO" id="GO:0004040">
    <property type="term" value="F:amidase activity"/>
    <property type="evidence" value="ECO:0007669"/>
    <property type="project" value="UniProtKB-EC"/>
</dbReference>
<dbReference type="RefSeq" id="WP_290196201.1">
    <property type="nucleotide sequence ID" value="NZ_CP047654.1"/>
</dbReference>
<proteinExistence type="inferred from homology"/>
<dbReference type="PROSITE" id="PS00571">
    <property type="entry name" value="AMIDASES"/>
    <property type="match status" value="1"/>
</dbReference>
<evidence type="ECO:0000313" key="6">
    <source>
        <dbReference type="Proteomes" id="UP001180840"/>
    </source>
</evidence>
<evidence type="ECO:0000313" key="5">
    <source>
        <dbReference type="EMBL" id="MDR7330477.1"/>
    </source>
</evidence>
<dbReference type="SUPFAM" id="SSF75304">
    <property type="entry name" value="Amidase signature (AS) enzymes"/>
    <property type="match status" value="1"/>
</dbReference>
<dbReference type="InterPro" id="IPR000120">
    <property type="entry name" value="Amidase"/>
</dbReference>
<reference evidence="5" key="1">
    <citation type="submission" date="2023-07" db="EMBL/GenBank/DDBJ databases">
        <title>Sequencing the genomes of 1000 actinobacteria strains.</title>
        <authorList>
            <person name="Klenk H.-P."/>
        </authorList>
    </citation>
    <scope>NUCLEOTIDE SEQUENCE</scope>
    <source>
        <strain evidence="5">DSM 107476</strain>
    </source>
</reference>
<dbReference type="PANTHER" id="PTHR11895:SF7">
    <property type="entry name" value="GLUTAMYL-TRNA(GLN) AMIDOTRANSFERASE SUBUNIT A, MITOCHONDRIAL"/>
    <property type="match status" value="1"/>
</dbReference>
<evidence type="ECO:0000259" key="4">
    <source>
        <dbReference type="Pfam" id="PF01425"/>
    </source>
</evidence>
<dbReference type="Proteomes" id="UP001180840">
    <property type="component" value="Unassembled WGS sequence"/>
</dbReference>
<dbReference type="InterPro" id="IPR036928">
    <property type="entry name" value="AS_sf"/>
</dbReference>
<dbReference type="EC" id="3.5.1.4" evidence="3"/>
<name>A0ABU2A1W7_9CORY</name>
<dbReference type="PANTHER" id="PTHR11895">
    <property type="entry name" value="TRANSAMIDASE"/>
    <property type="match status" value="1"/>
</dbReference>
<organism evidence="5 6">
    <name type="scientific">Corynebacterium guangdongense</name>
    <dbReference type="NCBI Taxonomy" id="1783348"/>
    <lineage>
        <taxon>Bacteria</taxon>
        <taxon>Bacillati</taxon>
        <taxon>Actinomycetota</taxon>
        <taxon>Actinomycetes</taxon>
        <taxon>Mycobacteriales</taxon>
        <taxon>Corynebacteriaceae</taxon>
        <taxon>Corynebacterium</taxon>
    </lineage>
</organism>
<comment type="catalytic activity">
    <reaction evidence="1">
        <text>a monocarboxylic acid amide + H2O = a monocarboxylate + NH4(+)</text>
        <dbReference type="Rhea" id="RHEA:12020"/>
        <dbReference type="ChEBI" id="CHEBI:15377"/>
        <dbReference type="ChEBI" id="CHEBI:28938"/>
        <dbReference type="ChEBI" id="CHEBI:35757"/>
        <dbReference type="ChEBI" id="CHEBI:83628"/>
        <dbReference type="EC" id="3.5.1.4"/>
    </reaction>
</comment>
<evidence type="ECO:0000256" key="3">
    <source>
        <dbReference type="ARBA" id="ARBA00012922"/>
    </source>
</evidence>
<accession>A0ABU2A1W7</accession>
<keyword evidence="6" id="KW-1185">Reference proteome</keyword>
<comment type="similarity">
    <text evidence="2">Belongs to the amidase family.</text>
</comment>
<comment type="caution">
    <text evidence="5">The sequence shown here is derived from an EMBL/GenBank/DDBJ whole genome shotgun (WGS) entry which is preliminary data.</text>
</comment>
<gene>
    <name evidence="5" type="ORF">J2S39_002153</name>
</gene>
<dbReference type="Gene3D" id="3.90.1300.10">
    <property type="entry name" value="Amidase signature (AS) domain"/>
    <property type="match status" value="1"/>
</dbReference>